<sequence length="293" mass="33658">MGIGERLKEERESKNMTLEDVQNLTKIQVRYLDAIEQERFNVMPGSFYVRAFIKEYATVLGLNPEELMEEYKNDLPFEKEEKVAPSRVKSSKKNRTTTNTPVIFSFLPSVIVVLLIIGIVVLVWLFRQGYFTGDEADPTQTGNDDNTAGESVEYKSPGEEKSTDEEQAEEDEPEEREEAEEPELTTELSLDSYENNESYYNLTTTEENVNMVITSENKNWLDIQDQSDESLYYKTLTADESPLELDVSDAEELYLSFGEPQNIHIEINGEELELSDEIQASLVQKVWITIEKQ</sequence>
<dbReference type="Proteomes" id="UP000198565">
    <property type="component" value="Unassembled WGS sequence"/>
</dbReference>
<dbReference type="PANTHER" id="PTHR34475:SF1">
    <property type="entry name" value="CYTOSKELETON PROTEIN RODZ"/>
    <property type="match status" value="1"/>
</dbReference>
<dbReference type="CDD" id="cd00093">
    <property type="entry name" value="HTH_XRE"/>
    <property type="match status" value="1"/>
</dbReference>
<evidence type="ECO:0000259" key="3">
    <source>
        <dbReference type="PROSITE" id="PS50943"/>
    </source>
</evidence>
<dbReference type="EMBL" id="FOTR01000013">
    <property type="protein sequence ID" value="SFM31152.1"/>
    <property type="molecule type" value="Genomic_DNA"/>
</dbReference>
<dbReference type="SUPFAM" id="SSF47413">
    <property type="entry name" value="lambda repressor-like DNA-binding domains"/>
    <property type="match status" value="1"/>
</dbReference>
<organism evidence="4 5">
    <name type="scientific">Gracilibacillus orientalis</name>
    <dbReference type="NCBI Taxonomy" id="334253"/>
    <lineage>
        <taxon>Bacteria</taxon>
        <taxon>Bacillati</taxon>
        <taxon>Bacillota</taxon>
        <taxon>Bacilli</taxon>
        <taxon>Bacillales</taxon>
        <taxon>Bacillaceae</taxon>
        <taxon>Gracilibacillus</taxon>
    </lineage>
</organism>
<dbReference type="InterPro" id="IPR050400">
    <property type="entry name" value="Bact_Cytoskel_RodZ"/>
</dbReference>
<dbReference type="PANTHER" id="PTHR34475">
    <property type="match status" value="1"/>
</dbReference>
<feature type="compositionally biased region" description="Basic and acidic residues" evidence="1">
    <location>
        <begin position="152"/>
        <end position="161"/>
    </location>
</feature>
<dbReference type="Gene3D" id="1.10.260.40">
    <property type="entry name" value="lambda repressor-like DNA-binding domains"/>
    <property type="match status" value="1"/>
</dbReference>
<dbReference type="STRING" id="334253.SAMN04487943_1138"/>
<feature type="transmembrane region" description="Helical" evidence="2">
    <location>
        <begin position="102"/>
        <end position="126"/>
    </location>
</feature>
<dbReference type="PROSITE" id="PS50943">
    <property type="entry name" value="HTH_CROC1"/>
    <property type="match status" value="1"/>
</dbReference>
<keyword evidence="2" id="KW-1133">Transmembrane helix</keyword>
<evidence type="ECO:0000256" key="1">
    <source>
        <dbReference type="SAM" id="MobiDB-lite"/>
    </source>
</evidence>
<dbReference type="AlphaFoldDB" id="A0A1I4PTI0"/>
<evidence type="ECO:0000256" key="2">
    <source>
        <dbReference type="SAM" id="Phobius"/>
    </source>
</evidence>
<dbReference type="Pfam" id="PF13413">
    <property type="entry name" value="HTH_25"/>
    <property type="match status" value="1"/>
</dbReference>
<dbReference type="OrthoDB" id="9797543at2"/>
<feature type="region of interest" description="Disordered" evidence="1">
    <location>
        <begin position="134"/>
        <end position="195"/>
    </location>
</feature>
<protein>
    <recommendedName>
        <fullName evidence="3">HTH cro/C1-type domain-containing protein</fullName>
    </recommendedName>
</protein>
<keyword evidence="5" id="KW-1185">Reference proteome</keyword>
<accession>A0A1I4PTI0</accession>
<proteinExistence type="predicted"/>
<gene>
    <name evidence="4" type="ORF">SAMN04487943_1138</name>
</gene>
<dbReference type="InterPro" id="IPR010982">
    <property type="entry name" value="Lambda_DNA-bd_dom_sf"/>
</dbReference>
<dbReference type="InterPro" id="IPR001387">
    <property type="entry name" value="Cro/C1-type_HTH"/>
</dbReference>
<dbReference type="InterPro" id="IPR025194">
    <property type="entry name" value="RodZ-like_C"/>
</dbReference>
<dbReference type="GO" id="GO:0003677">
    <property type="term" value="F:DNA binding"/>
    <property type="evidence" value="ECO:0007669"/>
    <property type="project" value="InterPro"/>
</dbReference>
<evidence type="ECO:0000313" key="4">
    <source>
        <dbReference type="EMBL" id="SFM31152.1"/>
    </source>
</evidence>
<feature type="domain" description="HTH cro/C1-type" evidence="3">
    <location>
        <begin position="7"/>
        <end position="67"/>
    </location>
</feature>
<keyword evidence="2" id="KW-0812">Transmembrane</keyword>
<feature type="compositionally biased region" description="Acidic residues" evidence="1">
    <location>
        <begin position="162"/>
        <end position="184"/>
    </location>
</feature>
<dbReference type="Pfam" id="PF13464">
    <property type="entry name" value="RodZ_C"/>
    <property type="match status" value="1"/>
</dbReference>
<keyword evidence="2" id="KW-0472">Membrane</keyword>
<name>A0A1I4PTI0_9BACI</name>
<reference evidence="5" key="1">
    <citation type="submission" date="2016-10" db="EMBL/GenBank/DDBJ databases">
        <authorList>
            <person name="Varghese N."/>
            <person name="Submissions S."/>
        </authorList>
    </citation>
    <scope>NUCLEOTIDE SEQUENCE [LARGE SCALE GENOMIC DNA]</scope>
    <source>
        <strain evidence="5">CGMCC 1.4250</strain>
    </source>
</reference>
<evidence type="ECO:0000313" key="5">
    <source>
        <dbReference type="Proteomes" id="UP000198565"/>
    </source>
</evidence>
<dbReference type="RefSeq" id="WP_091485357.1">
    <property type="nucleotide sequence ID" value="NZ_FOTR01000013.1"/>
</dbReference>
<feature type="compositionally biased region" description="Polar residues" evidence="1">
    <location>
        <begin position="138"/>
        <end position="149"/>
    </location>
</feature>